<keyword evidence="1" id="KW-0949">S-adenosyl-L-methionine</keyword>
<dbReference type="PANTHER" id="PTHR12818:SF0">
    <property type="entry name" value="TRNA (ADENINE(37)-N6)-METHYLTRANSFERASE"/>
    <property type="match status" value="1"/>
</dbReference>
<dbReference type="GO" id="GO:0032259">
    <property type="term" value="P:methylation"/>
    <property type="evidence" value="ECO:0007669"/>
    <property type="project" value="UniProtKB-KW"/>
</dbReference>
<protein>
    <submittedName>
        <fullName evidence="4">tRNA (N6-threonylcarbamoyladenosine(37)-N6)-methyltransferase TrmO</fullName>
    </submittedName>
</protein>
<dbReference type="Pfam" id="PF01980">
    <property type="entry name" value="TrmO_N"/>
    <property type="match status" value="1"/>
</dbReference>
<dbReference type="InterPro" id="IPR036414">
    <property type="entry name" value="YaeB_N_sf"/>
</dbReference>
<proteinExistence type="inferred from homology"/>
<dbReference type="EMBL" id="CP025704">
    <property type="protein sequence ID" value="AUN99356.1"/>
    <property type="molecule type" value="Genomic_DNA"/>
</dbReference>
<dbReference type="PANTHER" id="PTHR12818">
    <property type="entry name" value="TRNA (ADENINE(37)-N6)-METHYLTRANSFERASE"/>
    <property type="match status" value="1"/>
</dbReference>
<dbReference type="AlphaFoldDB" id="A0A2K9NV11"/>
<dbReference type="Gene3D" id="2.40.30.70">
    <property type="entry name" value="YaeB-like"/>
    <property type="match status" value="1"/>
</dbReference>
<dbReference type="PROSITE" id="PS01318">
    <property type="entry name" value="TSAA_1"/>
    <property type="match status" value="1"/>
</dbReference>
<keyword evidence="5" id="KW-1185">Reference proteome</keyword>
<dbReference type="PROSITE" id="PS51668">
    <property type="entry name" value="TSAA_2"/>
    <property type="match status" value="1"/>
</dbReference>
<keyword evidence="4" id="KW-0489">Methyltransferase</keyword>
<evidence type="ECO:0000256" key="2">
    <source>
        <dbReference type="ARBA" id="ARBA00033753"/>
    </source>
</evidence>
<dbReference type="Proteomes" id="UP000235584">
    <property type="component" value="Chromosome"/>
</dbReference>
<dbReference type="InterPro" id="IPR023370">
    <property type="entry name" value="TrmO-like_N"/>
</dbReference>
<keyword evidence="4" id="KW-0808">Transferase</keyword>
<dbReference type="GO" id="GO:0008168">
    <property type="term" value="F:methyltransferase activity"/>
    <property type="evidence" value="ECO:0007669"/>
    <property type="project" value="UniProtKB-KW"/>
</dbReference>
<sequence length="218" mass="24865">MGRVVLKKIARIHSPYKEKFSIPRQPGLTSIESTIELLPPFNRTEALMGLEAFSHLWVIFEFHEVAPTDKSSLTVRPPRLGGNTKQGVFATRSPFRPNNVGLSLVKIEKIEGTKIVVSGGDFLDQTPVYDLKPYLKEIESKPEAVSGWTDEMEVKRLEVVFKCECDFELKDKIVDILSLDPRPRFHEDGYKTYGSRLFNVDVHWEVLDNTVFVTKILT</sequence>
<dbReference type="NCBIfam" id="TIGR00104">
    <property type="entry name" value="tRNA_TsaA"/>
    <property type="match status" value="1"/>
</dbReference>
<dbReference type="InterPro" id="IPR036413">
    <property type="entry name" value="YaeB-like_sf"/>
</dbReference>
<dbReference type="InterPro" id="IPR040372">
    <property type="entry name" value="YaeB-like"/>
</dbReference>
<dbReference type="Gene3D" id="3.30.2310.10">
    <property type="entry name" value="YaeB-like"/>
    <property type="match status" value="1"/>
</dbReference>
<evidence type="ECO:0000256" key="1">
    <source>
        <dbReference type="ARBA" id="ARBA00022691"/>
    </source>
</evidence>
<evidence type="ECO:0000259" key="3">
    <source>
        <dbReference type="PROSITE" id="PS51668"/>
    </source>
</evidence>
<reference evidence="4 5" key="1">
    <citation type="submission" date="2018-01" db="EMBL/GenBank/DDBJ databases">
        <title>Complete genome sequence of Bacteriovorax stolpii DSM12778.</title>
        <authorList>
            <person name="Tang B."/>
            <person name="Chang J."/>
        </authorList>
    </citation>
    <scope>NUCLEOTIDE SEQUENCE [LARGE SCALE GENOMIC DNA]</scope>
    <source>
        <strain evidence="4 5">DSM 12778</strain>
    </source>
</reference>
<dbReference type="KEGG" id="bsto:C0V70_14825"/>
<evidence type="ECO:0000313" key="4">
    <source>
        <dbReference type="EMBL" id="AUN99356.1"/>
    </source>
</evidence>
<dbReference type="InterPro" id="IPR041369">
    <property type="entry name" value="TrmO_C"/>
</dbReference>
<evidence type="ECO:0000313" key="5">
    <source>
        <dbReference type="Proteomes" id="UP000235584"/>
    </source>
</evidence>
<comment type="similarity">
    <text evidence="2">Belongs to the tRNA methyltransferase O family.</text>
</comment>
<gene>
    <name evidence="4" type="primary">tsaA</name>
    <name evidence="4" type="ORF">C0V70_14825</name>
</gene>
<dbReference type="SUPFAM" id="SSF118196">
    <property type="entry name" value="YaeB-like"/>
    <property type="match status" value="1"/>
</dbReference>
<accession>A0A2K9NV11</accession>
<feature type="domain" description="TsaA-like" evidence="3">
    <location>
        <begin position="6"/>
        <end position="143"/>
    </location>
</feature>
<organism evidence="4 5">
    <name type="scientific">Bacteriovorax stolpii</name>
    <name type="common">Bdellovibrio stolpii</name>
    <dbReference type="NCBI Taxonomy" id="960"/>
    <lineage>
        <taxon>Bacteria</taxon>
        <taxon>Pseudomonadati</taxon>
        <taxon>Bdellovibrionota</taxon>
        <taxon>Bacteriovoracia</taxon>
        <taxon>Bacteriovoracales</taxon>
        <taxon>Bacteriovoracaceae</taxon>
        <taxon>Bacteriovorax</taxon>
    </lineage>
</organism>
<dbReference type="CDD" id="cd09281">
    <property type="entry name" value="UPF0066"/>
    <property type="match status" value="1"/>
</dbReference>
<name>A0A2K9NV11_BACTC</name>
<dbReference type="Pfam" id="PF18389">
    <property type="entry name" value="TrmO_C"/>
    <property type="match status" value="1"/>
</dbReference>
<dbReference type="InterPro" id="IPR023368">
    <property type="entry name" value="UPF0066_cons_site"/>
</dbReference>